<dbReference type="InterPro" id="IPR041614">
    <property type="entry name" value="DprA_WH"/>
</dbReference>
<dbReference type="AlphaFoldDB" id="A0A1F6FPE3"/>
<dbReference type="NCBIfam" id="TIGR00732">
    <property type="entry name" value="dprA"/>
    <property type="match status" value="1"/>
</dbReference>
<reference evidence="4 5" key="1">
    <citation type="journal article" date="2016" name="Nat. Commun.">
        <title>Thousands of microbial genomes shed light on interconnected biogeochemical processes in an aquifer system.</title>
        <authorList>
            <person name="Anantharaman K."/>
            <person name="Brown C.T."/>
            <person name="Hug L.A."/>
            <person name="Sharon I."/>
            <person name="Castelle C.J."/>
            <person name="Probst A.J."/>
            <person name="Thomas B.C."/>
            <person name="Singh A."/>
            <person name="Wilkins M.J."/>
            <person name="Karaoz U."/>
            <person name="Brodie E.L."/>
            <person name="Williams K.H."/>
            <person name="Hubbard S.S."/>
            <person name="Banfield J.F."/>
        </authorList>
    </citation>
    <scope>NUCLEOTIDE SEQUENCE [LARGE SCALE GENOMIC DNA]</scope>
</reference>
<accession>A0A1F6FPE3</accession>
<dbReference type="InterPro" id="IPR036388">
    <property type="entry name" value="WH-like_DNA-bd_sf"/>
</dbReference>
<feature type="domain" description="DprA winged helix" evidence="3">
    <location>
        <begin position="232"/>
        <end position="282"/>
    </location>
</feature>
<sequence>MNSFEIRLLEPTEFPPLLAEIPQPPKELWAVGTLPTSDLKLLAVVGSRKYTTYGKQVIEKIIGDLAGYPIGIISGLALGIDGLAHEAALRAGLYTLAVPGSGLDEHVLYPASHRRLGRQIVESGGGLLSELPPTTPAALWTFPQRNRIMAGMSHATLLIEAGEKSGTLITARMATDYNRELLVVPGSIFSKNSLGTHQFLKLGATPVTTAEDILYALGIDPEATQKTKSFVSPADLSPAENQIIKLLFEPTDRDTLIRSLNLPSHIANTLLMQMEIKGLIASDSNIYHNII</sequence>
<gene>
    <name evidence="4" type="ORF">A2592_03325</name>
</gene>
<feature type="domain" description="Smf/DprA SLOG" evidence="2">
    <location>
        <begin position="10"/>
        <end position="217"/>
    </location>
</feature>
<dbReference type="Pfam" id="PF02481">
    <property type="entry name" value="DNA_processg_A"/>
    <property type="match status" value="1"/>
</dbReference>
<dbReference type="Gene3D" id="3.40.50.450">
    <property type="match status" value="1"/>
</dbReference>
<evidence type="ECO:0000313" key="4">
    <source>
        <dbReference type="EMBL" id="OGG87728.1"/>
    </source>
</evidence>
<comment type="caution">
    <text evidence="4">The sequence shown here is derived from an EMBL/GenBank/DDBJ whole genome shotgun (WGS) entry which is preliminary data.</text>
</comment>
<dbReference type="PANTHER" id="PTHR43022">
    <property type="entry name" value="PROTEIN SMF"/>
    <property type="match status" value="1"/>
</dbReference>
<dbReference type="SUPFAM" id="SSF102405">
    <property type="entry name" value="MCP/YpsA-like"/>
    <property type="match status" value="1"/>
</dbReference>
<comment type="similarity">
    <text evidence="1">Belongs to the DprA/Smf family.</text>
</comment>
<evidence type="ECO:0000313" key="5">
    <source>
        <dbReference type="Proteomes" id="UP000179230"/>
    </source>
</evidence>
<dbReference type="Pfam" id="PF17782">
    <property type="entry name" value="WHD_DprA"/>
    <property type="match status" value="1"/>
</dbReference>
<name>A0A1F6FPE3_9BACT</name>
<dbReference type="Proteomes" id="UP000179230">
    <property type="component" value="Unassembled WGS sequence"/>
</dbReference>
<dbReference type="Gene3D" id="1.10.10.10">
    <property type="entry name" value="Winged helix-like DNA-binding domain superfamily/Winged helix DNA-binding domain"/>
    <property type="match status" value="1"/>
</dbReference>
<dbReference type="InterPro" id="IPR057666">
    <property type="entry name" value="DrpA_SLOG"/>
</dbReference>
<evidence type="ECO:0000259" key="2">
    <source>
        <dbReference type="Pfam" id="PF02481"/>
    </source>
</evidence>
<dbReference type="InterPro" id="IPR003488">
    <property type="entry name" value="DprA"/>
</dbReference>
<protein>
    <submittedName>
        <fullName evidence="4">DNA protecting protein DprA</fullName>
    </submittedName>
</protein>
<dbReference type="PANTHER" id="PTHR43022:SF1">
    <property type="entry name" value="PROTEIN SMF"/>
    <property type="match status" value="1"/>
</dbReference>
<proteinExistence type="inferred from homology"/>
<dbReference type="EMBL" id="MFMT01000042">
    <property type="protein sequence ID" value="OGG87728.1"/>
    <property type="molecule type" value="Genomic_DNA"/>
</dbReference>
<evidence type="ECO:0000259" key="3">
    <source>
        <dbReference type="Pfam" id="PF17782"/>
    </source>
</evidence>
<dbReference type="GO" id="GO:0009294">
    <property type="term" value="P:DNA-mediated transformation"/>
    <property type="evidence" value="ECO:0007669"/>
    <property type="project" value="InterPro"/>
</dbReference>
<organism evidence="4 5">
    <name type="scientific">Candidatus Kaiserbacteria bacterium RIFOXYD1_FULL_42_15</name>
    <dbReference type="NCBI Taxonomy" id="1798532"/>
    <lineage>
        <taxon>Bacteria</taxon>
        <taxon>Candidatus Kaiseribacteriota</taxon>
    </lineage>
</organism>
<evidence type="ECO:0000256" key="1">
    <source>
        <dbReference type="ARBA" id="ARBA00006525"/>
    </source>
</evidence>